<name>A0A1Z3HI89_9CYAN</name>
<feature type="transmembrane region" description="Helical" evidence="1">
    <location>
        <begin position="75"/>
        <end position="99"/>
    </location>
</feature>
<dbReference type="InterPro" id="IPR034804">
    <property type="entry name" value="SQR/QFR_C/D"/>
</dbReference>
<dbReference type="SUPFAM" id="SSF81343">
    <property type="entry name" value="Fumarate reductase respiratory complex transmembrane subunits"/>
    <property type="match status" value="1"/>
</dbReference>
<dbReference type="Gene3D" id="1.20.1300.10">
    <property type="entry name" value="Fumarate reductase/succinate dehydrogenase, transmembrane subunit"/>
    <property type="match status" value="1"/>
</dbReference>
<dbReference type="STRING" id="1641165.XM38_11745"/>
<gene>
    <name evidence="2" type="primary">sdhC</name>
    <name evidence="2" type="ORF">XM38_009310</name>
</gene>
<dbReference type="NCBIfam" id="TIGR02046">
    <property type="entry name" value="sdhC_b558_fam"/>
    <property type="match status" value="1"/>
</dbReference>
<dbReference type="AlphaFoldDB" id="A0A1Z3HI89"/>
<protein>
    <submittedName>
        <fullName evidence="2">Succinate dehydrogenase (Or fumarate reductase) cytochrome b subunit, b558 family</fullName>
    </submittedName>
</protein>
<evidence type="ECO:0000256" key="1">
    <source>
        <dbReference type="SAM" id="Phobius"/>
    </source>
</evidence>
<keyword evidence="1" id="KW-0812">Transmembrane</keyword>
<evidence type="ECO:0000313" key="2">
    <source>
        <dbReference type="EMBL" id="ASC70001.1"/>
    </source>
</evidence>
<accession>A0A1Z3HI89</accession>
<reference evidence="2 3" key="1">
    <citation type="journal article" date="2016" name="Biochim. Biophys. Acta">
        <title>Characterization of red-shifted phycobilisomes isolated from the chlorophyll f-containing cyanobacterium Halomicronema hongdechloris.</title>
        <authorList>
            <person name="Li Y."/>
            <person name="Lin Y."/>
            <person name="Garvey C.J."/>
            <person name="Birch D."/>
            <person name="Corkery R.W."/>
            <person name="Loughlin P.C."/>
            <person name="Scheer H."/>
            <person name="Willows R.D."/>
            <person name="Chen M."/>
        </authorList>
    </citation>
    <scope>NUCLEOTIDE SEQUENCE [LARGE SCALE GENOMIC DNA]</scope>
    <source>
        <strain evidence="2 3">C2206</strain>
    </source>
</reference>
<dbReference type="GO" id="GO:0016020">
    <property type="term" value="C:membrane"/>
    <property type="evidence" value="ECO:0007669"/>
    <property type="project" value="InterPro"/>
</dbReference>
<keyword evidence="3" id="KW-1185">Reference proteome</keyword>
<proteinExistence type="predicted"/>
<feature type="transmembrane region" description="Helical" evidence="1">
    <location>
        <begin position="128"/>
        <end position="146"/>
    </location>
</feature>
<keyword evidence="1" id="KW-0472">Membrane</keyword>
<feature type="transmembrane region" description="Helical" evidence="1">
    <location>
        <begin position="32"/>
        <end position="55"/>
    </location>
</feature>
<sequence>MAMDFILEQVESPPAKSSRLIQLYQSSLGKKLISGVTGLGLVLFVTVHLAGNLTLLAGHRAFNQYARHLEELRPWLGIVELLLLVAVLVHGTVGVHIYWQKRQARPQGYERYTSAGAPSLQSLSSRNMIVTGLVLAGFLGLHLAHFKFGPTYPVEIDGVVTRDLARLVVDTFQRPGYTFGYVGVMVGLGLHLRHGVWSAFQSLGAMGMGIRSTAYTLGTGLALLLAVGFLGLPLAIYFGLVT</sequence>
<dbReference type="KEGG" id="hhg:XM38_009310"/>
<feature type="transmembrane region" description="Helical" evidence="1">
    <location>
        <begin position="214"/>
        <end position="240"/>
    </location>
</feature>
<dbReference type="InterPro" id="IPR011138">
    <property type="entry name" value="Cytochrome_b-558"/>
</dbReference>
<dbReference type="Proteomes" id="UP000191901">
    <property type="component" value="Chromosome"/>
</dbReference>
<dbReference type="EMBL" id="CP021983">
    <property type="protein sequence ID" value="ASC70001.1"/>
    <property type="molecule type" value="Genomic_DNA"/>
</dbReference>
<keyword evidence="1" id="KW-1133">Transmembrane helix</keyword>
<feature type="transmembrane region" description="Helical" evidence="1">
    <location>
        <begin position="176"/>
        <end position="193"/>
    </location>
</feature>
<organism evidence="2 3">
    <name type="scientific">Halomicronema hongdechloris C2206</name>
    <dbReference type="NCBI Taxonomy" id="1641165"/>
    <lineage>
        <taxon>Bacteria</taxon>
        <taxon>Bacillati</taxon>
        <taxon>Cyanobacteriota</taxon>
        <taxon>Cyanophyceae</taxon>
        <taxon>Nodosilineales</taxon>
        <taxon>Nodosilineaceae</taxon>
        <taxon>Halomicronema</taxon>
    </lineage>
</organism>
<evidence type="ECO:0000313" key="3">
    <source>
        <dbReference type="Proteomes" id="UP000191901"/>
    </source>
</evidence>
<dbReference type="CDD" id="cd03498">
    <property type="entry name" value="SQR_TypeB_2_TM"/>
    <property type="match status" value="1"/>
</dbReference>